<accession>A0ABS8W7I1</accession>
<keyword evidence="3" id="KW-1185">Reference proteome</keyword>
<dbReference type="RefSeq" id="WP_233051985.1">
    <property type="nucleotide sequence ID" value="NZ_JAIMJA010000005.1"/>
</dbReference>
<protein>
    <recommendedName>
        <fullName evidence="4">Outer membrane protein beta-barrel domain-containing protein</fullName>
    </recommendedName>
</protein>
<dbReference type="Proteomes" id="UP001201273">
    <property type="component" value="Unassembled WGS sequence"/>
</dbReference>
<reference evidence="2 3" key="1">
    <citation type="journal article" date="2022" name="Environ. Microbiol. Rep.">
        <title>Eco-phylogenetic analyses reveal divergent evolution of vitamin B12 metabolism in the marine bacterial family 'Psychromonadaceae'.</title>
        <authorList>
            <person name="Jin X."/>
            <person name="Yang Y."/>
            <person name="Cao H."/>
            <person name="Gao B."/>
            <person name="Zhao Z."/>
        </authorList>
    </citation>
    <scope>NUCLEOTIDE SEQUENCE [LARGE SCALE GENOMIC DNA]</scope>
    <source>
        <strain evidence="2 3">MKS20</strain>
    </source>
</reference>
<dbReference type="InterPro" id="IPR011250">
    <property type="entry name" value="OMP/PagP_B-barrel"/>
</dbReference>
<keyword evidence="1" id="KW-0732">Signal</keyword>
<dbReference type="SUPFAM" id="SSF56925">
    <property type="entry name" value="OMPA-like"/>
    <property type="match status" value="1"/>
</dbReference>
<feature type="signal peptide" evidence="1">
    <location>
        <begin position="1"/>
        <end position="19"/>
    </location>
</feature>
<sequence length="179" mass="19988">MMRAALLIILSAMSSVAVAADSFIPLSTTTERTEIAQQWYVSQLSPSFNLLLNQKLSPSDYDSEGQNLGMIGGYKWPVNRGINVFMEAGFSDNNEIKETDQQAEYHFSTGVSYQVSPQLKLESRITQMSLGLNKAAVNGSITNLGLATSYELIRNLDFKAGVEMQQQRQIMHFGLDYRF</sequence>
<name>A0ABS8W7I1_9GAMM</name>
<dbReference type="EMBL" id="JAIMJA010000005">
    <property type="protein sequence ID" value="MCE2594445.1"/>
    <property type="molecule type" value="Genomic_DNA"/>
</dbReference>
<evidence type="ECO:0000256" key="1">
    <source>
        <dbReference type="SAM" id="SignalP"/>
    </source>
</evidence>
<evidence type="ECO:0000313" key="3">
    <source>
        <dbReference type="Proteomes" id="UP001201273"/>
    </source>
</evidence>
<evidence type="ECO:0000313" key="2">
    <source>
        <dbReference type="EMBL" id="MCE2594445.1"/>
    </source>
</evidence>
<organism evidence="2 3">
    <name type="scientific">Motilimonas cestriensis</name>
    <dbReference type="NCBI Taxonomy" id="2742685"/>
    <lineage>
        <taxon>Bacteria</taxon>
        <taxon>Pseudomonadati</taxon>
        <taxon>Pseudomonadota</taxon>
        <taxon>Gammaproteobacteria</taxon>
        <taxon>Alteromonadales</taxon>
        <taxon>Alteromonadales genera incertae sedis</taxon>
        <taxon>Motilimonas</taxon>
    </lineage>
</organism>
<comment type="caution">
    <text evidence="2">The sequence shown here is derived from an EMBL/GenBank/DDBJ whole genome shotgun (WGS) entry which is preliminary data.</text>
</comment>
<feature type="chain" id="PRO_5045720835" description="Outer membrane protein beta-barrel domain-containing protein" evidence="1">
    <location>
        <begin position="20"/>
        <end position="179"/>
    </location>
</feature>
<evidence type="ECO:0008006" key="4">
    <source>
        <dbReference type="Google" id="ProtNLM"/>
    </source>
</evidence>
<gene>
    <name evidence="2" type="ORF">K6Y31_06430</name>
</gene>
<proteinExistence type="predicted"/>